<dbReference type="HOGENOM" id="CLU_055284_1_0_11"/>
<reference evidence="2 3" key="1">
    <citation type="submission" date="2014-02" db="EMBL/GenBank/DDBJ databases">
        <title>Genome sequence of Brachybacterium phenoliresistens strain W13A50.</title>
        <authorList>
            <person name="Wang X."/>
        </authorList>
    </citation>
    <scope>NUCLEOTIDE SEQUENCE [LARGE SCALE GENOMIC DNA]</scope>
    <source>
        <strain evidence="2 3">W13A50</strain>
    </source>
</reference>
<gene>
    <name evidence="2" type="ORF">BF93_17425</name>
</gene>
<keyword evidence="3" id="KW-1185">Reference proteome</keyword>
<comment type="caution">
    <text evidence="2">The sequence shown here is derived from an EMBL/GenBank/DDBJ whole genome shotgun (WGS) entry which is preliminary data.</text>
</comment>
<dbReference type="SUPFAM" id="SSF52151">
    <property type="entry name" value="FabD/lysophospholipase-like"/>
    <property type="match status" value="1"/>
</dbReference>
<accession>Z9JSI6</accession>
<sequence length="280" mass="28558">MTGADLTIGTSAGATAAAQCAGATPAELYPGALQVPAAPPSAAPPAAAPPAAAPPAAAPPSAAPPVSAPAPGSAPSALDRILAVVEASTDLPDMRRRMSAAAMEHDAELGAEHSARWRSIVARRLPCIQWPQRRIVLTAIDARTGEEALLDRDSGLDLVDAVAASCSSGPAYQVGEKRFLDGGFRCGAENADLAAGHGRVLVLAPLGGRSLQARAWGTHLEDQVVQLRAQGSAVRVVVPRPEAQHLFGAAAMTAALRPDAAREGHRQGTLLAEEIAAFWG</sequence>
<evidence type="ECO:0000256" key="1">
    <source>
        <dbReference type="SAM" id="MobiDB-lite"/>
    </source>
</evidence>
<dbReference type="RefSeq" id="WP_232226294.1">
    <property type="nucleotide sequence ID" value="NZ_KK069993.1"/>
</dbReference>
<dbReference type="STRING" id="396014.BF93_17425"/>
<dbReference type="PATRIC" id="fig|396014.3.peg.1826"/>
<name>Z9JSI6_9MICO</name>
<dbReference type="InterPro" id="IPR016035">
    <property type="entry name" value="Acyl_Trfase/lysoPLipase"/>
</dbReference>
<dbReference type="Proteomes" id="UP000023067">
    <property type="component" value="Unassembled WGS sequence"/>
</dbReference>
<dbReference type="EMBL" id="JDYK01000008">
    <property type="protein sequence ID" value="EWS81340.1"/>
    <property type="molecule type" value="Genomic_DNA"/>
</dbReference>
<evidence type="ECO:0000313" key="3">
    <source>
        <dbReference type="Proteomes" id="UP000023067"/>
    </source>
</evidence>
<organism evidence="2 3">
    <name type="scientific">Brachybacterium phenoliresistens</name>
    <dbReference type="NCBI Taxonomy" id="396014"/>
    <lineage>
        <taxon>Bacteria</taxon>
        <taxon>Bacillati</taxon>
        <taxon>Actinomycetota</taxon>
        <taxon>Actinomycetes</taxon>
        <taxon>Micrococcales</taxon>
        <taxon>Dermabacteraceae</taxon>
        <taxon>Brachybacterium</taxon>
    </lineage>
</organism>
<dbReference type="eggNOG" id="COG1752">
    <property type="taxonomic scope" value="Bacteria"/>
</dbReference>
<protein>
    <submittedName>
        <fullName evidence="2">Patatin</fullName>
    </submittedName>
</protein>
<dbReference type="AlphaFoldDB" id="Z9JSI6"/>
<proteinExistence type="predicted"/>
<evidence type="ECO:0000313" key="2">
    <source>
        <dbReference type="EMBL" id="EWS81340.1"/>
    </source>
</evidence>
<feature type="compositionally biased region" description="Pro residues" evidence="1">
    <location>
        <begin position="37"/>
        <end position="68"/>
    </location>
</feature>
<feature type="region of interest" description="Disordered" evidence="1">
    <location>
        <begin position="33"/>
        <end position="73"/>
    </location>
</feature>